<evidence type="ECO:0000313" key="17">
    <source>
        <dbReference type="EMBL" id="WFD24170.1"/>
    </source>
</evidence>
<dbReference type="GO" id="GO:0000724">
    <property type="term" value="P:double-strand break repair via homologous recombination"/>
    <property type="evidence" value="ECO:0007669"/>
    <property type="project" value="TreeGrafter"/>
</dbReference>
<dbReference type="PANTHER" id="PTHR20973:SF0">
    <property type="entry name" value="NON-STRUCTURAL MAINTENANCE OF CHROMOSOMES ELEMENT 1 HOMOLOG"/>
    <property type="match status" value="1"/>
</dbReference>
<dbReference type="PANTHER" id="PTHR20973">
    <property type="entry name" value="NON-SMC ELEMENT 1-RELATED"/>
    <property type="match status" value="1"/>
</dbReference>
<dbReference type="InterPro" id="IPR036388">
    <property type="entry name" value="WH-like_DNA-bd_sf"/>
</dbReference>
<evidence type="ECO:0000313" key="18">
    <source>
        <dbReference type="Proteomes" id="UP001214415"/>
    </source>
</evidence>
<comment type="subcellular location">
    <subcellularLocation>
        <location evidence="2 15">Nucleus</location>
    </subcellularLocation>
</comment>
<reference evidence="17" key="1">
    <citation type="submission" date="2023-03" db="EMBL/GenBank/DDBJ databases">
        <title>Mating type loci evolution in Malassezia.</title>
        <authorList>
            <person name="Coelho M.A."/>
        </authorList>
    </citation>
    <scope>NUCLEOTIDE SEQUENCE</scope>
    <source>
        <strain evidence="17">CBS 12830</strain>
    </source>
</reference>
<keyword evidence="13 15" id="KW-0234">DNA repair</keyword>
<evidence type="ECO:0000256" key="15">
    <source>
        <dbReference type="RuleBase" id="RU368018"/>
    </source>
</evidence>
<comment type="function">
    <text evidence="15">Acts in a DNA repair pathway for removal of UV-induced DNA damage that is distinct from classical nucleotide excision repair and in repair of ionizing radiation damage. Functions in homologous recombination repair of DNA double strand breaks and in recovery of stalled replication forks.</text>
</comment>
<keyword evidence="10 15" id="KW-0833">Ubl conjugation pathway</keyword>
<comment type="subunit">
    <text evidence="15">Component of the Smc5-Smc6 complex.</text>
</comment>
<evidence type="ECO:0000256" key="13">
    <source>
        <dbReference type="ARBA" id="ARBA00023204"/>
    </source>
</evidence>
<protein>
    <recommendedName>
        <fullName evidence="5 15">Non-structural maintenance of chromosomes element 1 homolog</fullName>
        <ecNumber evidence="4 15">2.3.2.27</ecNumber>
    </recommendedName>
</protein>
<keyword evidence="18" id="KW-1185">Reference proteome</keyword>
<proteinExistence type="inferred from homology"/>
<evidence type="ECO:0000256" key="6">
    <source>
        <dbReference type="ARBA" id="ARBA00022679"/>
    </source>
</evidence>
<dbReference type="GO" id="GO:0061630">
    <property type="term" value="F:ubiquitin protein ligase activity"/>
    <property type="evidence" value="ECO:0007669"/>
    <property type="project" value="UniProtKB-EC"/>
</dbReference>
<sequence length="234" mass="25935">MAPVVRATLQQALVQALLSRRFVPRAELLRLYKELCSALESTIQPRVAAVGLDVRTCHDPVSAAPYVVLINTKADTFAEVATPHSPAELQYIKALIDAMFHVPSYRFAISSTHALQMASQMQPPMTKHAANELLHSLEHRGWLVLSRRTGAYSLSLRALMELDTYLRNEMDECVLECMVCYTLVTMGQVCSTRGCRGAVHTACNDAYRAGHTRCTLCAQPWEPQTVGDAMAWAD</sequence>
<evidence type="ECO:0000256" key="2">
    <source>
        <dbReference type="ARBA" id="ARBA00004123"/>
    </source>
</evidence>
<dbReference type="Pfam" id="PF07574">
    <property type="entry name" value="SMC_Nse1"/>
    <property type="match status" value="1"/>
</dbReference>
<evidence type="ECO:0000256" key="1">
    <source>
        <dbReference type="ARBA" id="ARBA00000900"/>
    </source>
</evidence>
<keyword evidence="9 15" id="KW-0863">Zinc-finger</keyword>
<evidence type="ECO:0000256" key="7">
    <source>
        <dbReference type="ARBA" id="ARBA00022723"/>
    </source>
</evidence>
<keyword evidence="8 15" id="KW-0227">DNA damage</keyword>
<evidence type="ECO:0000256" key="11">
    <source>
        <dbReference type="ARBA" id="ARBA00022833"/>
    </source>
</evidence>
<dbReference type="Proteomes" id="UP001214415">
    <property type="component" value="Chromosome 5"/>
</dbReference>
<evidence type="ECO:0000259" key="16">
    <source>
        <dbReference type="Pfam" id="PF08746"/>
    </source>
</evidence>
<accession>A0AAF0EGG2</accession>
<dbReference type="Gene3D" id="3.30.40.10">
    <property type="entry name" value="Zinc/RING finger domain, C3HC4 (zinc finger)"/>
    <property type="match status" value="1"/>
</dbReference>
<dbReference type="AlphaFoldDB" id="A0AAF0EGG2"/>
<dbReference type="GO" id="GO:0030915">
    <property type="term" value="C:Smc5-Smc6 complex"/>
    <property type="evidence" value="ECO:0007669"/>
    <property type="project" value="UniProtKB-UniRule"/>
</dbReference>
<organism evidence="17 18">
    <name type="scientific">Malassezia equina</name>
    <dbReference type="NCBI Taxonomy" id="1381935"/>
    <lineage>
        <taxon>Eukaryota</taxon>
        <taxon>Fungi</taxon>
        <taxon>Dikarya</taxon>
        <taxon>Basidiomycota</taxon>
        <taxon>Ustilaginomycotina</taxon>
        <taxon>Malasseziomycetes</taxon>
        <taxon>Malasseziales</taxon>
        <taxon>Malasseziaceae</taxon>
        <taxon>Malassezia</taxon>
    </lineage>
</organism>
<dbReference type="EC" id="2.3.2.27" evidence="4 15"/>
<keyword evidence="7 15" id="KW-0479">Metal-binding</keyword>
<evidence type="ECO:0000256" key="9">
    <source>
        <dbReference type="ARBA" id="ARBA00022771"/>
    </source>
</evidence>
<comment type="similarity">
    <text evidence="3 15">Belongs to the NSE1 family.</text>
</comment>
<dbReference type="InterPro" id="IPR011513">
    <property type="entry name" value="Nse1"/>
</dbReference>
<evidence type="ECO:0000256" key="12">
    <source>
        <dbReference type="ARBA" id="ARBA00023172"/>
    </source>
</evidence>
<dbReference type="EMBL" id="CP119904">
    <property type="protein sequence ID" value="WFD24170.1"/>
    <property type="molecule type" value="Genomic_DNA"/>
</dbReference>
<dbReference type="Gene3D" id="1.10.10.10">
    <property type="entry name" value="Winged helix-like DNA-binding domain superfamily/Winged helix DNA-binding domain"/>
    <property type="match status" value="1"/>
</dbReference>
<keyword evidence="12 15" id="KW-0233">DNA recombination</keyword>
<dbReference type="GO" id="GO:0005634">
    <property type="term" value="C:nucleus"/>
    <property type="evidence" value="ECO:0007669"/>
    <property type="project" value="UniProtKB-SubCell"/>
</dbReference>
<dbReference type="GO" id="GO:0008270">
    <property type="term" value="F:zinc ion binding"/>
    <property type="evidence" value="ECO:0007669"/>
    <property type="project" value="UniProtKB-KW"/>
</dbReference>
<evidence type="ECO:0000256" key="3">
    <source>
        <dbReference type="ARBA" id="ARBA00010258"/>
    </source>
</evidence>
<feature type="domain" description="Non-structural maintenance of chromosomes element 1 RING C4HC3-type" evidence="16">
    <location>
        <begin position="177"/>
        <end position="217"/>
    </location>
</feature>
<keyword evidence="11 15" id="KW-0862">Zinc</keyword>
<dbReference type="InterPro" id="IPR014857">
    <property type="entry name" value="Nse1_RING_C4HC3-type"/>
</dbReference>
<evidence type="ECO:0000256" key="4">
    <source>
        <dbReference type="ARBA" id="ARBA00012483"/>
    </source>
</evidence>
<evidence type="ECO:0000256" key="8">
    <source>
        <dbReference type="ARBA" id="ARBA00022763"/>
    </source>
</evidence>
<comment type="catalytic activity">
    <reaction evidence="1 15">
        <text>S-ubiquitinyl-[E2 ubiquitin-conjugating enzyme]-L-cysteine + [acceptor protein]-L-lysine = [E2 ubiquitin-conjugating enzyme]-L-cysteine + N(6)-ubiquitinyl-[acceptor protein]-L-lysine.</text>
        <dbReference type="EC" id="2.3.2.27"/>
    </reaction>
</comment>
<keyword evidence="6 15" id="KW-0808">Transferase</keyword>
<dbReference type="InterPro" id="IPR013083">
    <property type="entry name" value="Znf_RING/FYVE/PHD"/>
</dbReference>
<keyword evidence="14 15" id="KW-0539">Nucleus</keyword>
<dbReference type="Pfam" id="PF08746">
    <property type="entry name" value="zf-RING-like"/>
    <property type="match status" value="1"/>
</dbReference>
<evidence type="ECO:0000256" key="14">
    <source>
        <dbReference type="ARBA" id="ARBA00023242"/>
    </source>
</evidence>
<evidence type="ECO:0000256" key="5">
    <source>
        <dbReference type="ARBA" id="ARBA00019422"/>
    </source>
</evidence>
<gene>
    <name evidence="17" type="ORF">MEQU1_002867</name>
</gene>
<evidence type="ECO:0000256" key="10">
    <source>
        <dbReference type="ARBA" id="ARBA00022786"/>
    </source>
</evidence>
<name>A0AAF0EGG2_9BASI</name>